<dbReference type="Gene3D" id="6.10.140.2220">
    <property type="match status" value="2"/>
</dbReference>
<evidence type="ECO:0000256" key="2">
    <source>
        <dbReference type="ARBA" id="ARBA00022771"/>
    </source>
</evidence>
<dbReference type="Gene3D" id="1.10.220.160">
    <property type="match status" value="1"/>
</dbReference>
<gene>
    <name evidence="8" type="primary">LOC112048032</name>
</gene>
<keyword evidence="2 4" id="KW-0863">Zinc-finger</keyword>
<evidence type="ECO:0000256" key="1">
    <source>
        <dbReference type="ARBA" id="ARBA00022723"/>
    </source>
</evidence>
<dbReference type="InterPro" id="IPR002893">
    <property type="entry name" value="Znf_MYND"/>
</dbReference>
<dbReference type="Pfam" id="PF01753">
    <property type="entry name" value="zf-MYND"/>
    <property type="match status" value="1"/>
</dbReference>
<dbReference type="InterPro" id="IPR053010">
    <property type="entry name" value="SET_SmydA-8"/>
</dbReference>
<dbReference type="InterPro" id="IPR046341">
    <property type="entry name" value="SET_dom_sf"/>
</dbReference>
<sequence length="543" mass="62036">MDYTKREMPVCDVCQRPANQTCGGCKIVYYCSKAHQKHAWKEGHKFQCRPYKIEFSDAIGRHMVATRDIKQGEIILKEKPTVSGPRISCPASCLSCNKKLEPIEVDGKLDFYKCTSCKWPMCGLDCEMAEPHKEECKLMTDNNYKCDIKYDRADKMEAAYCVIAPMRVLLLKRSNPRQYESVMSLESHLEDRINTPLYKVLKANLVTFIVRVLRLPFDEETILKVASIFDTNSFDVRSHDGSKRLRAIFVIASMMNHNCRANTRHIYIGNDNNLVLIATVPIAKGEMITATYTQSLYGTLDRRRHIKVNKCFDCDCERCKDPTELGTYLGSIYCSICNGSLANNKSKTEAKMVSTNPLDESSPWRCEACGYCIQSRQMFWGNNALKQELNTLNKSGPKGFEEFIDKYTVTLHSTNHLVIQAKLALMQIYGNYAGYKLTELSDNLLKRKIDICHELLEVADNLEPGWTRFRGTILLELQGAMTMQTKREFEAEIITKAGAQDQLMESMTLLQEATRILRIEPHMKETLETKLQELSTLLDSTNL</sequence>
<dbReference type="GO" id="GO:0008757">
    <property type="term" value="F:S-adenosylmethionine-dependent methyltransferase activity"/>
    <property type="evidence" value="ECO:0007669"/>
    <property type="project" value="UniProtKB-ARBA"/>
</dbReference>
<dbReference type="GO" id="GO:0008170">
    <property type="term" value="F:N-methyltransferase activity"/>
    <property type="evidence" value="ECO:0007669"/>
    <property type="project" value="UniProtKB-ARBA"/>
</dbReference>
<dbReference type="GO" id="GO:0008270">
    <property type="term" value="F:zinc ion binding"/>
    <property type="evidence" value="ECO:0007669"/>
    <property type="project" value="UniProtKB-KW"/>
</dbReference>
<dbReference type="PROSITE" id="PS01360">
    <property type="entry name" value="ZF_MYND_1"/>
    <property type="match status" value="1"/>
</dbReference>
<dbReference type="SUPFAM" id="SSF82199">
    <property type="entry name" value="SET domain"/>
    <property type="match status" value="1"/>
</dbReference>
<protein>
    <submittedName>
        <fullName evidence="8">SET domain-containing protein SmydA-8</fullName>
    </submittedName>
</protein>
<feature type="domain" description="SET" evidence="5">
    <location>
        <begin position="44"/>
        <end position="293"/>
    </location>
</feature>
<dbReference type="GeneID" id="112048032"/>
<dbReference type="GO" id="GO:0008276">
    <property type="term" value="F:protein methyltransferase activity"/>
    <property type="evidence" value="ECO:0007669"/>
    <property type="project" value="UniProtKB-ARBA"/>
</dbReference>
<dbReference type="Pfam" id="PF00856">
    <property type="entry name" value="SET"/>
    <property type="match status" value="1"/>
</dbReference>
<dbReference type="InterPro" id="IPR001214">
    <property type="entry name" value="SET_dom"/>
</dbReference>
<dbReference type="Proteomes" id="UP001652582">
    <property type="component" value="Chromosome 19"/>
</dbReference>
<dbReference type="KEGG" id="bany:112048032"/>
<dbReference type="PROSITE" id="PS50280">
    <property type="entry name" value="SET"/>
    <property type="match status" value="1"/>
</dbReference>
<evidence type="ECO:0000313" key="7">
    <source>
        <dbReference type="Proteomes" id="UP001652582"/>
    </source>
</evidence>
<feature type="domain" description="MYND-type" evidence="6">
    <location>
        <begin position="11"/>
        <end position="48"/>
    </location>
</feature>
<dbReference type="OrthoDB" id="265717at2759"/>
<dbReference type="RefSeq" id="XP_023941139.2">
    <property type="nucleotide sequence ID" value="XM_024085371.2"/>
</dbReference>
<evidence type="ECO:0000259" key="5">
    <source>
        <dbReference type="PROSITE" id="PS50280"/>
    </source>
</evidence>
<accession>A0A6J1N2N3</accession>
<organism evidence="7 8">
    <name type="scientific">Bicyclus anynana</name>
    <name type="common">Squinting bush brown butterfly</name>
    <dbReference type="NCBI Taxonomy" id="110368"/>
    <lineage>
        <taxon>Eukaryota</taxon>
        <taxon>Metazoa</taxon>
        <taxon>Ecdysozoa</taxon>
        <taxon>Arthropoda</taxon>
        <taxon>Hexapoda</taxon>
        <taxon>Insecta</taxon>
        <taxon>Pterygota</taxon>
        <taxon>Neoptera</taxon>
        <taxon>Endopterygota</taxon>
        <taxon>Lepidoptera</taxon>
        <taxon>Glossata</taxon>
        <taxon>Ditrysia</taxon>
        <taxon>Papilionoidea</taxon>
        <taxon>Nymphalidae</taxon>
        <taxon>Satyrinae</taxon>
        <taxon>Satyrini</taxon>
        <taxon>Mycalesina</taxon>
        <taxon>Bicyclus</taxon>
    </lineage>
</organism>
<dbReference type="SMART" id="SM00317">
    <property type="entry name" value="SET"/>
    <property type="match status" value="1"/>
</dbReference>
<name>A0A6J1N2N3_BICAN</name>
<dbReference type="PROSITE" id="PS50865">
    <property type="entry name" value="ZF_MYND_2"/>
    <property type="match status" value="1"/>
</dbReference>
<dbReference type="PANTHER" id="PTHR46455:SF1">
    <property type="entry name" value="SET AND MYND DOMAIN CONTAINING, ARTHROPOD-SPECIFIC, MEMBER 2"/>
    <property type="match status" value="1"/>
</dbReference>
<dbReference type="AlphaFoldDB" id="A0A6J1N2N3"/>
<keyword evidence="7" id="KW-1185">Reference proteome</keyword>
<dbReference type="CDD" id="cd20071">
    <property type="entry name" value="SET_SMYD"/>
    <property type="match status" value="1"/>
</dbReference>
<evidence type="ECO:0000256" key="3">
    <source>
        <dbReference type="ARBA" id="ARBA00022833"/>
    </source>
</evidence>
<reference evidence="8" key="1">
    <citation type="submission" date="2025-08" db="UniProtKB">
        <authorList>
            <consortium name="RefSeq"/>
        </authorList>
    </citation>
    <scope>IDENTIFICATION</scope>
</reference>
<keyword evidence="1" id="KW-0479">Metal-binding</keyword>
<dbReference type="Gene3D" id="2.170.270.10">
    <property type="entry name" value="SET domain"/>
    <property type="match status" value="1"/>
</dbReference>
<dbReference type="PANTHER" id="PTHR46455">
    <property type="entry name" value="SET AND MYND DOMAIN CONTAINING, ARTHROPOD-SPECIFIC, MEMBER 4, ISOFORM A"/>
    <property type="match status" value="1"/>
</dbReference>
<keyword evidence="3" id="KW-0862">Zinc</keyword>
<evidence type="ECO:0000313" key="8">
    <source>
        <dbReference type="RefSeq" id="XP_023941139.2"/>
    </source>
</evidence>
<dbReference type="SUPFAM" id="SSF144232">
    <property type="entry name" value="HIT/MYND zinc finger-like"/>
    <property type="match status" value="1"/>
</dbReference>
<proteinExistence type="predicted"/>
<evidence type="ECO:0000256" key="4">
    <source>
        <dbReference type="PROSITE-ProRule" id="PRU00134"/>
    </source>
</evidence>
<evidence type="ECO:0000259" key="6">
    <source>
        <dbReference type="PROSITE" id="PS50865"/>
    </source>
</evidence>